<dbReference type="Proteomes" id="UP001434883">
    <property type="component" value="Unassembled WGS sequence"/>
</dbReference>
<keyword evidence="2" id="KW-1185">Reference proteome</keyword>
<organism evidence="1 2">
    <name type="scientific">Xenoophorus captivus</name>
    <dbReference type="NCBI Taxonomy" id="1517983"/>
    <lineage>
        <taxon>Eukaryota</taxon>
        <taxon>Metazoa</taxon>
        <taxon>Chordata</taxon>
        <taxon>Craniata</taxon>
        <taxon>Vertebrata</taxon>
        <taxon>Euteleostomi</taxon>
        <taxon>Actinopterygii</taxon>
        <taxon>Neopterygii</taxon>
        <taxon>Teleostei</taxon>
        <taxon>Neoteleostei</taxon>
        <taxon>Acanthomorphata</taxon>
        <taxon>Ovalentaria</taxon>
        <taxon>Atherinomorphae</taxon>
        <taxon>Cyprinodontiformes</taxon>
        <taxon>Goodeidae</taxon>
        <taxon>Xenoophorus</taxon>
    </lineage>
</organism>
<evidence type="ECO:0000313" key="2">
    <source>
        <dbReference type="Proteomes" id="UP001434883"/>
    </source>
</evidence>
<proteinExistence type="predicted"/>
<accession>A0ABV0RBW1</accession>
<dbReference type="EMBL" id="JAHRIN010040899">
    <property type="protein sequence ID" value="MEQ2205176.1"/>
    <property type="molecule type" value="Genomic_DNA"/>
</dbReference>
<protein>
    <submittedName>
        <fullName evidence="1">Uncharacterized protein</fullName>
    </submittedName>
</protein>
<comment type="caution">
    <text evidence="1">The sequence shown here is derived from an EMBL/GenBank/DDBJ whole genome shotgun (WGS) entry which is preliminary data.</text>
</comment>
<sequence>QNKPLSVEITKNSWHCKWKETGASYYLILNSCVEIQFVSDRASCEGRVCLEPLQRNVTELNESGRLVKFYEPYGFRALMHDLCTLRFYGCRLTPLFAQSSPPSMSQEDTC</sequence>
<gene>
    <name evidence="1" type="ORF">XENOCAPTIV_027681</name>
</gene>
<evidence type="ECO:0000313" key="1">
    <source>
        <dbReference type="EMBL" id="MEQ2205176.1"/>
    </source>
</evidence>
<feature type="non-terminal residue" evidence="1">
    <location>
        <position position="1"/>
    </location>
</feature>
<reference evidence="1 2" key="1">
    <citation type="submission" date="2021-06" db="EMBL/GenBank/DDBJ databases">
        <authorList>
            <person name="Palmer J.M."/>
        </authorList>
    </citation>
    <scope>NUCLEOTIDE SEQUENCE [LARGE SCALE GENOMIC DNA]</scope>
    <source>
        <strain evidence="1 2">XC_2019</strain>
        <tissue evidence="1">Muscle</tissue>
    </source>
</reference>
<name>A0ABV0RBW1_9TELE</name>